<evidence type="ECO:0000313" key="1">
    <source>
        <dbReference type="EMBL" id="MDQ0584850.1"/>
    </source>
</evidence>
<dbReference type="EMBL" id="JAUSWV010000002">
    <property type="protein sequence ID" value="MDQ0584850.1"/>
    <property type="molecule type" value="Genomic_DNA"/>
</dbReference>
<accession>A0ABU0P0E7</accession>
<keyword evidence="2" id="KW-1185">Reference proteome</keyword>
<protein>
    <submittedName>
        <fullName evidence="1">Uncharacterized protein</fullName>
    </submittedName>
</protein>
<proteinExistence type="predicted"/>
<comment type="caution">
    <text evidence="1">The sequence shown here is derived from an EMBL/GenBank/DDBJ whole genome shotgun (WGS) entry which is preliminary data.</text>
</comment>
<gene>
    <name evidence="1" type="ORF">QF030_007028</name>
</gene>
<evidence type="ECO:0000313" key="2">
    <source>
        <dbReference type="Proteomes" id="UP001230654"/>
    </source>
</evidence>
<dbReference type="Proteomes" id="UP001230654">
    <property type="component" value="Unassembled WGS sequence"/>
</dbReference>
<reference evidence="1 2" key="1">
    <citation type="submission" date="2023-07" db="EMBL/GenBank/DDBJ databases">
        <title>Comparative genomics of wheat-associated soil bacteria to identify genetic determinants of phenazine resistance.</title>
        <authorList>
            <person name="Mouncey N."/>
        </authorList>
    </citation>
    <scope>NUCLEOTIDE SEQUENCE [LARGE SCALE GENOMIC DNA]</scope>
    <source>
        <strain evidence="1 2">B2I6</strain>
    </source>
</reference>
<sequence>MNPASVYQSCPARVDALVAARVQLLGGGQPLGAGGGRRRDAGLLEEVLAVDHDPVRGVPGNAVLVEALLPRFGETGQPVVPAPLRDGLQGQVEQSVAVDVLRDLGVAHLDDVRPVAVPGLQRGLHLAADAGPLLDADVEVEVRVVVFEVLGEPVQELLRRAVLHQPHRDRAGIGSPCPR</sequence>
<organism evidence="1 2">
    <name type="scientific">Streptomyces rishiriensis</name>
    <dbReference type="NCBI Taxonomy" id="68264"/>
    <lineage>
        <taxon>Bacteria</taxon>
        <taxon>Bacillati</taxon>
        <taxon>Actinomycetota</taxon>
        <taxon>Actinomycetes</taxon>
        <taxon>Kitasatosporales</taxon>
        <taxon>Streptomycetaceae</taxon>
        <taxon>Streptomyces</taxon>
    </lineage>
</organism>
<name>A0ABU0P0E7_STRRH</name>